<dbReference type="AlphaFoldDB" id="A0AB39D5P7"/>
<dbReference type="EMBL" id="CP158255">
    <property type="protein sequence ID" value="XDJ49371.1"/>
    <property type="molecule type" value="Genomic_DNA"/>
</dbReference>
<evidence type="ECO:0000313" key="1">
    <source>
        <dbReference type="EMBL" id="XDJ49371.1"/>
    </source>
</evidence>
<organism evidence="1">
    <name type="scientific">Castellaniella ginsengisoli</name>
    <dbReference type="NCBI Taxonomy" id="546114"/>
    <lineage>
        <taxon>Bacteria</taxon>
        <taxon>Pseudomonadati</taxon>
        <taxon>Pseudomonadota</taxon>
        <taxon>Betaproteobacteria</taxon>
        <taxon>Burkholderiales</taxon>
        <taxon>Alcaligenaceae</taxon>
        <taxon>Castellaniella</taxon>
    </lineage>
</organism>
<reference evidence="1" key="1">
    <citation type="submission" date="2024-05" db="EMBL/GenBank/DDBJ databases">
        <authorList>
            <person name="Luo Y.-C."/>
            <person name="Nicholds J."/>
            <person name="Mortimer T."/>
            <person name="Maboni G."/>
        </authorList>
    </citation>
    <scope>NUCLEOTIDE SEQUENCE</scope>
    <source>
        <strain evidence="1">151108</strain>
    </source>
</reference>
<proteinExistence type="predicted"/>
<name>A0AB39D5P7_9BURK</name>
<gene>
    <name evidence="1" type="ORF">ABRZ09_08885</name>
</gene>
<dbReference type="RefSeq" id="WP_368646604.1">
    <property type="nucleotide sequence ID" value="NZ_CP158255.1"/>
</dbReference>
<evidence type="ECO:0008006" key="2">
    <source>
        <dbReference type="Google" id="ProtNLM"/>
    </source>
</evidence>
<accession>A0AB39D5P7</accession>
<sequence length="467" mass="54510">MKIALFMSGSFAQLMRHFSGFMPGVVLTAICPNWQSYQVCKKESGFYRVNYIFTDFNSLFDSGNYLDFVNRHNEINIYEVLSVDKTHYKKMSGNYQLRYISAVGERLEDLFLSDKPDYIFFPIIETIEAMLAYKLAIAFGIRPIVYCNSRFSSLSFFSESFQETLPCYTDLCESNDQDLAWSRLFLKEYRENPKPFNIMSVDFPGTDCMDFGKKGNVILKFIRNLWLRRGVERHNKLISHWISIQIYLQRIALPIRGFIFYINERWFIRPGGQPSGKFDFFPLHFSPESSINVPAPYYIDQLRVVDKILLERSDGNHPLIIKEHPAMFGFREKGFYKKLIRRPLVEFVRKELPSVDLIKRASTVYSVTGTACLEAFFLGVKWKQYGVNFLSDWFVRNAEKLKGGDADVEQFICDVRSVSKEFVLYSPGISVMRDKLLFSRKNISRICEHLKFHVAMDSKFRSLSEGK</sequence>
<protein>
    <recommendedName>
        <fullName evidence="2">Capsule polysaccharide biosynthesis protein</fullName>
    </recommendedName>
</protein>